<organism evidence="3 4">
    <name type="scientific">Desulfolithobacter dissulfuricans</name>
    <dbReference type="NCBI Taxonomy" id="2795293"/>
    <lineage>
        <taxon>Bacteria</taxon>
        <taxon>Pseudomonadati</taxon>
        <taxon>Thermodesulfobacteriota</taxon>
        <taxon>Desulfobulbia</taxon>
        <taxon>Desulfobulbales</taxon>
        <taxon>Desulfobulbaceae</taxon>
        <taxon>Desulfolithobacter</taxon>
    </lineage>
</organism>
<proteinExistence type="predicted"/>
<evidence type="ECO:0000313" key="4">
    <source>
        <dbReference type="Proteomes" id="UP001063350"/>
    </source>
</evidence>
<feature type="domain" description="Helix-turn-helix" evidence="2">
    <location>
        <begin position="9"/>
        <end position="56"/>
    </location>
</feature>
<dbReference type="KEGG" id="ddu:GF1_07690"/>
<evidence type="ECO:0000313" key="3">
    <source>
        <dbReference type="EMBL" id="BCO08393.1"/>
    </source>
</evidence>
<evidence type="ECO:0000259" key="1">
    <source>
        <dbReference type="Pfam" id="PF12727"/>
    </source>
</evidence>
<dbReference type="GO" id="GO:0003677">
    <property type="term" value="F:DNA binding"/>
    <property type="evidence" value="ECO:0007669"/>
    <property type="project" value="UniProtKB-KW"/>
</dbReference>
<protein>
    <submittedName>
        <fullName evidence="3">DNA-binding protein</fullName>
    </submittedName>
</protein>
<dbReference type="NCBIfam" id="TIGR01764">
    <property type="entry name" value="excise"/>
    <property type="match status" value="1"/>
</dbReference>
<evidence type="ECO:0000259" key="2">
    <source>
        <dbReference type="Pfam" id="PF12728"/>
    </source>
</evidence>
<dbReference type="Pfam" id="PF12728">
    <property type="entry name" value="HTH_17"/>
    <property type="match status" value="1"/>
</dbReference>
<dbReference type="InterPro" id="IPR024370">
    <property type="entry name" value="PBP_domain"/>
</dbReference>
<dbReference type="InterPro" id="IPR041657">
    <property type="entry name" value="HTH_17"/>
</dbReference>
<dbReference type="Pfam" id="PF12727">
    <property type="entry name" value="PBP_like"/>
    <property type="match status" value="1"/>
</dbReference>
<feature type="domain" description="PBP" evidence="1">
    <location>
        <begin position="91"/>
        <end position="280"/>
    </location>
</feature>
<dbReference type="SUPFAM" id="SSF53850">
    <property type="entry name" value="Periplasmic binding protein-like II"/>
    <property type="match status" value="1"/>
</dbReference>
<keyword evidence="3" id="KW-0238">DNA-binding</keyword>
<dbReference type="PANTHER" id="PTHR38431">
    <property type="entry name" value="BLL2305 PROTEIN"/>
    <property type="match status" value="1"/>
</dbReference>
<sequence>MVAEGEKVFLSTREVAELLDVNEKVVYTLIAEKGLPATKVTGKWLFPRHLVTAWIETSVQNRPLEGAGVLDENLLVIAGSNDPLLERLVSQYNAQFQETLAVFGSVGSLGGLRALDQGLCRIGCAHLMHSDESGYNFAYLDRQMTGPRPVVVNFCYREQGLLVAPGNPKKITGIPSLAGGELVMVNRGPSTGTRVLFDHELKKHGLRGEQIPGYGVELGTHLAVGLEVLAGRADVGPGIRTVATLLGLDFVSLRWERFDLLISKKRFFDRPVQRFLGLLQEESFHEIARTLDGYDLKSSGKMVYPDSD</sequence>
<dbReference type="Proteomes" id="UP001063350">
    <property type="component" value="Chromosome"/>
</dbReference>
<name>A0A915TYN3_9BACT</name>
<reference evidence="3" key="1">
    <citation type="submission" date="2020-12" db="EMBL/GenBank/DDBJ databases">
        <title>Desulfobium dissulfuricans gen. nov., sp. nov., a novel mesophilic, sulfate-reducing bacterium isolated from a deep-sea hydrothermal vent.</title>
        <authorList>
            <person name="Hashimoto Y."/>
            <person name="Tame A."/>
            <person name="Sawayama S."/>
            <person name="Miyazaki J."/>
            <person name="Takai K."/>
            <person name="Nakagawa S."/>
        </authorList>
    </citation>
    <scope>NUCLEOTIDE SEQUENCE</scope>
    <source>
        <strain evidence="3">GF1</strain>
    </source>
</reference>
<dbReference type="AlphaFoldDB" id="A0A915TYN3"/>
<accession>A0A915TYN3</accession>
<keyword evidence="4" id="KW-1185">Reference proteome</keyword>
<gene>
    <name evidence="3" type="ORF">GF1_07690</name>
</gene>
<dbReference type="EMBL" id="AP024233">
    <property type="protein sequence ID" value="BCO08393.1"/>
    <property type="molecule type" value="Genomic_DNA"/>
</dbReference>
<dbReference type="PANTHER" id="PTHR38431:SF1">
    <property type="entry name" value="BLL2305 PROTEIN"/>
    <property type="match status" value="1"/>
</dbReference>
<dbReference type="InterPro" id="IPR010093">
    <property type="entry name" value="SinI_DNA-bd"/>
</dbReference>